<dbReference type="GO" id="GO:0033897">
    <property type="term" value="F:ribonuclease T2 activity"/>
    <property type="evidence" value="ECO:0007669"/>
    <property type="project" value="InterPro"/>
</dbReference>
<keyword evidence="6" id="KW-0456">Lyase</keyword>
<dbReference type="Proteomes" id="UP000029981">
    <property type="component" value="Chromosome 3"/>
</dbReference>
<evidence type="ECO:0000256" key="7">
    <source>
        <dbReference type="PIRSR" id="PIRSR633697-1"/>
    </source>
</evidence>
<dbReference type="PANTHER" id="PTHR11240:SF75">
    <property type="entry name" value="RIBONUCLEASE 3"/>
    <property type="match status" value="1"/>
</dbReference>
<dbReference type="GO" id="GO:0016787">
    <property type="term" value="F:hydrolase activity"/>
    <property type="evidence" value="ECO:0007669"/>
    <property type="project" value="UniProtKB-KW"/>
</dbReference>
<name>A0A0A0LHQ9_CUCSA</name>
<dbReference type="eggNOG" id="KOG1642">
    <property type="taxonomic scope" value="Eukaryota"/>
</dbReference>
<dbReference type="PANTHER" id="PTHR11240">
    <property type="entry name" value="RIBONUCLEASE T2"/>
    <property type="match status" value="1"/>
</dbReference>
<keyword evidence="4" id="KW-0378">Hydrolase</keyword>
<reference evidence="10 11" key="3">
    <citation type="journal article" date="2010" name="BMC Genomics">
        <title>Transcriptome sequencing and comparative analysis of cucumber flowers with different sex types.</title>
        <authorList>
            <person name="Guo S."/>
            <person name="Zheng Y."/>
            <person name="Joung J.G."/>
            <person name="Liu S."/>
            <person name="Zhang Z."/>
            <person name="Crasta O.R."/>
            <person name="Sobral B.W."/>
            <person name="Xu Y."/>
            <person name="Huang S."/>
            <person name="Fei Z."/>
        </authorList>
    </citation>
    <scope>NUCLEOTIDE SEQUENCE [LARGE SCALE GENOMIC DNA]</scope>
    <source>
        <strain evidence="11">cv. 9930</strain>
    </source>
</reference>
<evidence type="ECO:0000256" key="3">
    <source>
        <dbReference type="ARBA" id="ARBA00022759"/>
    </source>
</evidence>
<keyword evidence="2" id="KW-0540">Nuclease</keyword>
<dbReference type="SUPFAM" id="SSF55895">
    <property type="entry name" value="Ribonuclease Rh-like"/>
    <property type="match status" value="1"/>
</dbReference>
<reference evidence="10 11" key="1">
    <citation type="journal article" date="2009" name="Nat. Genet.">
        <title>The genome of the cucumber, Cucumis sativus L.</title>
        <authorList>
            <person name="Huang S."/>
            <person name="Li R."/>
            <person name="Zhang Z."/>
            <person name="Li L."/>
            <person name="Gu X."/>
            <person name="Fan W."/>
            <person name="Lucas W.J."/>
            <person name="Wang X."/>
            <person name="Xie B."/>
            <person name="Ni P."/>
            <person name="Ren Y."/>
            <person name="Zhu H."/>
            <person name="Li J."/>
            <person name="Lin K."/>
            <person name="Jin W."/>
            <person name="Fei Z."/>
            <person name="Li G."/>
            <person name="Staub J."/>
            <person name="Kilian A."/>
            <person name="van der Vossen E.A."/>
            <person name="Wu Y."/>
            <person name="Guo J."/>
            <person name="He J."/>
            <person name="Jia Z."/>
            <person name="Ren Y."/>
            <person name="Tian G."/>
            <person name="Lu Y."/>
            <person name="Ruan J."/>
            <person name="Qian W."/>
            <person name="Wang M."/>
            <person name="Huang Q."/>
            <person name="Li B."/>
            <person name="Xuan Z."/>
            <person name="Cao J."/>
            <person name="Asan"/>
            <person name="Wu Z."/>
            <person name="Zhang J."/>
            <person name="Cai Q."/>
            <person name="Bai Y."/>
            <person name="Zhao B."/>
            <person name="Han Y."/>
            <person name="Li Y."/>
            <person name="Li X."/>
            <person name="Wang S."/>
            <person name="Shi Q."/>
            <person name="Liu S."/>
            <person name="Cho W.K."/>
            <person name="Kim J.Y."/>
            <person name="Xu Y."/>
            <person name="Heller-Uszynska K."/>
            <person name="Miao H."/>
            <person name="Cheng Z."/>
            <person name="Zhang S."/>
            <person name="Wu J."/>
            <person name="Yang Y."/>
            <person name="Kang H."/>
            <person name="Li M."/>
            <person name="Liang H."/>
            <person name="Ren X."/>
            <person name="Shi Z."/>
            <person name="Wen M."/>
            <person name="Jian M."/>
            <person name="Yang H."/>
            <person name="Zhang G."/>
            <person name="Yang Z."/>
            <person name="Chen R."/>
            <person name="Liu S."/>
            <person name="Li J."/>
            <person name="Ma L."/>
            <person name="Liu H."/>
            <person name="Zhou Y."/>
            <person name="Zhao J."/>
            <person name="Fang X."/>
            <person name="Li G."/>
            <person name="Fang L."/>
            <person name="Li Y."/>
            <person name="Liu D."/>
            <person name="Zheng H."/>
            <person name="Zhang Y."/>
            <person name="Qin N."/>
            <person name="Li Z."/>
            <person name="Yang G."/>
            <person name="Yang S."/>
            <person name="Bolund L."/>
            <person name="Kristiansen K."/>
            <person name="Zheng H."/>
            <person name="Li S."/>
            <person name="Zhang X."/>
            <person name="Yang H."/>
            <person name="Wang J."/>
            <person name="Sun R."/>
            <person name="Zhang B."/>
            <person name="Jiang S."/>
            <person name="Wang J."/>
            <person name="Du Y."/>
            <person name="Li S."/>
        </authorList>
    </citation>
    <scope>NUCLEOTIDE SEQUENCE [LARGE SCALE GENOMIC DNA]</scope>
    <source>
        <strain evidence="11">cv. 9930</strain>
    </source>
</reference>
<evidence type="ECO:0000256" key="5">
    <source>
        <dbReference type="ARBA" id="ARBA00023157"/>
    </source>
</evidence>
<evidence type="ECO:0000256" key="8">
    <source>
        <dbReference type="RuleBase" id="RU004328"/>
    </source>
</evidence>
<sequence>MAGGRRSDINIVLLFVVTLSISLFPIMKSQQFDKFYFVQQWPPAVCDGRTGKCVGKGMYYFTIHGVWPQKGGKSVINCPGTQFDFNKISSLANTLHQIMKDVINADDQFLWSHEWNKHGVCSESRYSMKQYFQMAINMKYKINVLSALRMGGITPNNHLKAKQRVEGAMFTAYNAYPLLRCKKDSSGQSLLTEVVMCFDNDGVTLLNCTTTKSNCDADVLF</sequence>
<dbReference type="InterPro" id="IPR033130">
    <property type="entry name" value="RNase_T2_His_AS_2"/>
</dbReference>
<keyword evidence="11" id="KW-1185">Reference proteome</keyword>
<dbReference type="GO" id="GO:0006401">
    <property type="term" value="P:RNA catabolic process"/>
    <property type="evidence" value="ECO:0000318"/>
    <property type="project" value="GO_Central"/>
</dbReference>
<evidence type="ECO:0000313" key="10">
    <source>
        <dbReference type="EMBL" id="KGN59561.1"/>
    </source>
</evidence>
<feature type="active site" evidence="7">
    <location>
        <position position="114"/>
    </location>
</feature>
<keyword evidence="3" id="KW-0255">Endonuclease</keyword>
<dbReference type="InterPro" id="IPR001568">
    <property type="entry name" value="RNase_T2-like"/>
</dbReference>
<evidence type="ECO:0000256" key="9">
    <source>
        <dbReference type="SAM" id="Phobius"/>
    </source>
</evidence>
<dbReference type="InterPro" id="IPR036430">
    <property type="entry name" value="RNase_T2-like_sf"/>
</dbReference>
<comment type="similarity">
    <text evidence="1 8">Belongs to the RNase T2 family.</text>
</comment>
<dbReference type="Gene3D" id="3.90.730.10">
    <property type="entry name" value="Ribonuclease T2-like"/>
    <property type="match status" value="1"/>
</dbReference>
<dbReference type="GO" id="GO:0005576">
    <property type="term" value="C:extracellular region"/>
    <property type="evidence" value="ECO:0000318"/>
    <property type="project" value="GO_Central"/>
</dbReference>
<accession>A0A0A0LHQ9</accession>
<keyword evidence="9" id="KW-1133">Transmembrane helix</keyword>
<dbReference type="CDD" id="cd01061">
    <property type="entry name" value="RNase_T2_euk"/>
    <property type="match status" value="1"/>
</dbReference>
<dbReference type="EMBL" id="CM002924">
    <property type="protein sequence ID" value="KGN59561.1"/>
    <property type="molecule type" value="Genomic_DNA"/>
</dbReference>
<dbReference type="AlphaFoldDB" id="A0A0A0LHQ9"/>
<feature type="active site" evidence="7">
    <location>
        <position position="64"/>
    </location>
</feature>
<reference evidence="10 11" key="2">
    <citation type="journal article" date="2009" name="PLoS ONE">
        <title>An integrated genetic and cytogenetic map of the cucumber genome.</title>
        <authorList>
            <person name="Ren Y."/>
            <person name="Zhang Z."/>
            <person name="Liu J."/>
            <person name="Staub J.E."/>
            <person name="Han Y."/>
            <person name="Cheng Z."/>
            <person name="Li X."/>
            <person name="Lu J."/>
            <person name="Miao H."/>
            <person name="Kang H."/>
            <person name="Xie B."/>
            <person name="Gu X."/>
            <person name="Wang X."/>
            <person name="Du Y."/>
            <person name="Jin W."/>
            <person name="Huang S."/>
        </authorList>
    </citation>
    <scope>NUCLEOTIDE SEQUENCE [LARGE SCALE GENOMIC DNA]</scope>
    <source>
        <strain evidence="11">cv. 9930</strain>
    </source>
</reference>
<dbReference type="Pfam" id="PF00445">
    <property type="entry name" value="Ribonuclease_T2"/>
    <property type="match status" value="1"/>
</dbReference>
<gene>
    <name evidence="10" type="ORF">Csa_3G825060</name>
</gene>
<protein>
    <submittedName>
        <fullName evidence="10">Uncharacterized protein</fullName>
    </submittedName>
</protein>
<dbReference type="GO" id="GO:0003723">
    <property type="term" value="F:RNA binding"/>
    <property type="evidence" value="ECO:0007669"/>
    <property type="project" value="InterPro"/>
</dbReference>
<feature type="active site" evidence="7">
    <location>
        <position position="118"/>
    </location>
</feature>
<keyword evidence="9" id="KW-0812">Transmembrane</keyword>
<keyword evidence="5" id="KW-1015">Disulfide bond</keyword>
<proteinExistence type="inferred from homology"/>
<reference evidence="10 11" key="4">
    <citation type="journal article" date="2011" name="BMC Genomics">
        <title>RNA-Seq improves annotation of protein-coding genes in the cucumber genome.</title>
        <authorList>
            <person name="Li Z."/>
            <person name="Zhang Z."/>
            <person name="Yan P."/>
            <person name="Huang S."/>
            <person name="Fei Z."/>
            <person name="Lin K."/>
        </authorList>
    </citation>
    <scope>NUCLEOTIDE SEQUENCE [LARGE SCALE GENOMIC DNA]</scope>
    <source>
        <strain evidence="11">cv. 9930</strain>
    </source>
</reference>
<dbReference type="GO" id="GO:0004521">
    <property type="term" value="F:RNA endonuclease activity"/>
    <property type="evidence" value="ECO:0000318"/>
    <property type="project" value="GO_Central"/>
</dbReference>
<dbReference type="InterPro" id="IPR033697">
    <property type="entry name" value="Ribonuclease_T2_eukaryotic"/>
</dbReference>
<evidence type="ECO:0000256" key="1">
    <source>
        <dbReference type="ARBA" id="ARBA00007469"/>
    </source>
</evidence>
<evidence type="ECO:0000256" key="4">
    <source>
        <dbReference type="ARBA" id="ARBA00022801"/>
    </source>
</evidence>
<feature type="transmembrane region" description="Helical" evidence="9">
    <location>
        <begin position="9"/>
        <end position="27"/>
    </location>
</feature>
<dbReference type="PROSITE" id="PS00531">
    <property type="entry name" value="RNASE_T2_2"/>
    <property type="match status" value="1"/>
</dbReference>
<keyword evidence="9" id="KW-0472">Membrane</keyword>
<dbReference type="Gramene" id="KGN59561">
    <property type="protein sequence ID" value="KGN59561"/>
    <property type="gene ID" value="Csa_3G825060"/>
</dbReference>
<evidence type="ECO:0000256" key="2">
    <source>
        <dbReference type="ARBA" id="ARBA00022722"/>
    </source>
</evidence>
<organism evidence="10 11">
    <name type="scientific">Cucumis sativus</name>
    <name type="common">Cucumber</name>
    <dbReference type="NCBI Taxonomy" id="3659"/>
    <lineage>
        <taxon>Eukaryota</taxon>
        <taxon>Viridiplantae</taxon>
        <taxon>Streptophyta</taxon>
        <taxon>Embryophyta</taxon>
        <taxon>Tracheophyta</taxon>
        <taxon>Spermatophyta</taxon>
        <taxon>Magnoliopsida</taxon>
        <taxon>eudicotyledons</taxon>
        <taxon>Gunneridae</taxon>
        <taxon>Pentapetalae</taxon>
        <taxon>rosids</taxon>
        <taxon>fabids</taxon>
        <taxon>Cucurbitales</taxon>
        <taxon>Cucurbitaceae</taxon>
        <taxon>Benincaseae</taxon>
        <taxon>Cucumis</taxon>
    </lineage>
</organism>
<evidence type="ECO:0000313" key="11">
    <source>
        <dbReference type="Proteomes" id="UP000029981"/>
    </source>
</evidence>
<dbReference type="OMA" id="CTNTKPT"/>
<evidence type="ECO:0000256" key="6">
    <source>
        <dbReference type="ARBA" id="ARBA00023239"/>
    </source>
</evidence>